<protein>
    <submittedName>
        <fullName evidence="1">Uncharacterized protein</fullName>
    </submittedName>
</protein>
<proteinExistence type="predicted"/>
<evidence type="ECO:0000313" key="2">
    <source>
        <dbReference type="Proteomes" id="UP000273898"/>
    </source>
</evidence>
<name>A0A497YB22_9SPHI</name>
<organism evidence="1 2">
    <name type="scientific">Pedobacter alluvionis</name>
    <dbReference type="NCBI Taxonomy" id="475253"/>
    <lineage>
        <taxon>Bacteria</taxon>
        <taxon>Pseudomonadati</taxon>
        <taxon>Bacteroidota</taxon>
        <taxon>Sphingobacteriia</taxon>
        <taxon>Sphingobacteriales</taxon>
        <taxon>Sphingobacteriaceae</taxon>
        <taxon>Pedobacter</taxon>
    </lineage>
</organism>
<comment type="caution">
    <text evidence="1">The sequence shown here is derived from an EMBL/GenBank/DDBJ whole genome shotgun (WGS) entry which is preliminary data.</text>
</comment>
<dbReference type="AlphaFoldDB" id="A0A497YB22"/>
<evidence type="ECO:0000313" key="1">
    <source>
        <dbReference type="EMBL" id="RLJ80385.1"/>
    </source>
</evidence>
<dbReference type="Proteomes" id="UP000273898">
    <property type="component" value="Unassembled WGS sequence"/>
</dbReference>
<sequence length="39" mass="4606">MINQAFNGYIQKRDGEFHRLDGSDIHDLIFARICKQLEI</sequence>
<gene>
    <name evidence="1" type="ORF">BCL90_1148</name>
</gene>
<reference evidence="1 2" key="1">
    <citation type="submission" date="2018-10" db="EMBL/GenBank/DDBJ databases">
        <title>Genomic Encyclopedia of Archaeal and Bacterial Type Strains, Phase II (KMG-II): from individual species to whole genera.</title>
        <authorList>
            <person name="Goeker M."/>
        </authorList>
    </citation>
    <scope>NUCLEOTIDE SEQUENCE [LARGE SCALE GENOMIC DNA]</scope>
    <source>
        <strain evidence="1 2">DSM 19624</strain>
    </source>
</reference>
<accession>A0A497YB22</accession>
<dbReference type="EMBL" id="RCCK01000010">
    <property type="protein sequence ID" value="RLJ80385.1"/>
    <property type="molecule type" value="Genomic_DNA"/>
</dbReference>